<dbReference type="Proteomes" id="UP000644610">
    <property type="component" value="Unassembled WGS sequence"/>
</dbReference>
<dbReference type="Gene3D" id="1.10.260.40">
    <property type="entry name" value="lambda repressor-like DNA-binding domains"/>
    <property type="match status" value="1"/>
</dbReference>
<dbReference type="InterPro" id="IPR041413">
    <property type="entry name" value="MLTR_LBD"/>
</dbReference>
<comment type="caution">
    <text evidence="2">The sequence shown here is derived from an EMBL/GenBank/DDBJ whole genome shotgun (WGS) entry which is preliminary data.</text>
</comment>
<dbReference type="PANTHER" id="PTHR35010">
    <property type="entry name" value="BLL4672 PROTEIN-RELATED"/>
    <property type="match status" value="1"/>
</dbReference>
<dbReference type="AlphaFoldDB" id="A0A8J3URW7"/>
<protein>
    <submittedName>
        <fullName evidence="2">Transcriptional regulator</fullName>
    </submittedName>
</protein>
<dbReference type="PROSITE" id="PS50943">
    <property type="entry name" value="HTH_CROC1"/>
    <property type="match status" value="1"/>
</dbReference>
<dbReference type="PANTHER" id="PTHR35010:SF2">
    <property type="entry name" value="BLL4672 PROTEIN"/>
    <property type="match status" value="1"/>
</dbReference>
<dbReference type="RefSeq" id="WP_203979053.1">
    <property type="nucleotide sequence ID" value="NZ_BAAAKY010000003.1"/>
</dbReference>
<dbReference type="CDD" id="cd00093">
    <property type="entry name" value="HTH_XRE"/>
    <property type="match status" value="1"/>
</dbReference>
<sequence length="285" mass="32346">MDRLVRLGDFLRSRRARLNPEDVGMEVQGHRRVPGLRREELAKIAGVSVDYYSRLEQGRSKNASPAVLDAIARALQLNETEREHLFDLAGPVLDHTYTPVVQAVHPSTHELLDALDRGDTPACVLGRYTNFLATNRLYRALLMWDDGPPRNRNLAQLTFLDERCRLLLRNWDVVSGDVTAMLRFGVGRHPQDPALRELIQELLTASDPFRRLWAVHHVHDRPSGIKYYRHPIAGDFSVNYQGLTLAEPDQYMCVHTAEPESASAAALALLAKWARTRSDPHHDKK</sequence>
<dbReference type="EMBL" id="BOOQ01000042">
    <property type="protein sequence ID" value="GII49481.1"/>
    <property type="molecule type" value="Genomic_DNA"/>
</dbReference>
<keyword evidence="3" id="KW-1185">Reference proteome</keyword>
<dbReference type="GO" id="GO:0003677">
    <property type="term" value="F:DNA binding"/>
    <property type="evidence" value="ECO:0007669"/>
    <property type="project" value="InterPro"/>
</dbReference>
<evidence type="ECO:0000313" key="2">
    <source>
        <dbReference type="EMBL" id="GII49481.1"/>
    </source>
</evidence>
<reference evidence="2" key="1">
    <citation type="submission" date="2021-01" db="EMBL/GenBank/DDBJ databases">
        <title>Whole genome shotgun sequence of Planotetraspora silvatica NBRC 100141.</title>
        <authorList>
            <person name="Komaki H."/>
            <person name="Tamura T."/>
        </authorList>
    </citation>
    <scope>NUCLEOTIDE SEQUENCE</scope>
    <source>
        <strain evidence="2">NBRC 100141</strain>
    </source>
</reference>
<organism evidence="2 3">
    <name type="scientific">Planotetraspora silvatica</name>
    <dbReference type="NCBI Taxonomy" id="234614"/>
    <lineage>
        <taxon>Bacteria</taxon>
        <taxon>Bacillati</taxon>
        <taxon>Actinomycetota</taxon>
        <taxon>Actinomycetes</taxon>
        <taxon>Streptosporangiales</taxon>
        <taxon>Streptosporangiaceae</taxon>
        <taxon>Planotetraspora</taxon>
    </lineage>
</organism>
<dbReference type="InterPro" id="IPR010982">
    <property type="entry name" value="Lambda_DNA-bd_dom_sf"/>
</dbReference>
<dbReference type="Pfam" id="PF17765">
    <property type="entry name" value="MLTR_LBD"/>
    <property type="match status" value="1"/>
</dbReference>
<evidence type="ECO:0000259" key="1">
    <source>
        <dbReference type="PROSITE" id="PS50943"/>
    </source>
</evidence>
<dbReference type="Gene3D" id="3.30.450.180">
    <property type="match status" value="1"/>
</dbReference>
<name>A0A8J3URW7_9ACTN</name>
<gene>
    <name evidence="2" type="ORF">Psi02_59050</name>
</gene>
<feature type="domain" description="HTH cro/C1-type" evidence="1">
    <location>
        <begin position="35"/>
        <end position="82"/>
    </location>
</feature>
<dbReference type="SMART" id="SM00530">
    <property type="entry name" value="HTH_XRE"/>
    <property type="match status" value="1"/>
</dbReference>
<evidence type="ECO:0000313" key="3">
    <source>
        <dbReference type="Proteomes" id="UP000644610"/>
    </source>
</evidence>
<dbReference type="InterPro" id="IPR001387">
    <property type="entry name" value="Cro/C1-type_HTH"/>
</dbReference>
<dbReference type="Pfam" id="PF13560">
    <property type="entry name" value="HTH_31"/>
    <property type="match status" value="1"/>
</dbReference>
<proteinExistence type="predicted"/>
<dbReference type="SUPFAM" id="SSF47413">
    <property type="entry name" value="lambda repressor-like DNA-binding domains"/>
    <property type="match status" value="1"/>
</dbReference>
<accession>A0A8J3URW7</accession>